<dbReference type="Gene3D" id="3.30.1380.20">
    <property type="entry name" value="Trafficking protein particle complex subunit 3"/>
    <property type="match status" value="1"/>
</dbReference>
<dbReference type="PANTHER" id="PTHR35090">
    <property type="entry name" value="DNA-DIRECTED RNA POLYMERASE SUBUNIT I"/>
    <property type="match status" value="1"/>
</dbReference>
<dbReference type="PANTHER" id="PTHR35090:SF1">
    <property type="entry name" value="SLR0144 PROTEIN"/>
    <property type="match status" value="1"/>
</dbReference>
<dbReference type="KEGG" id="gph:GEMMAAP_19100"/>
<evidence type="ECO:0000313" key="2">
    <source>
        <dbReference type="EMBL" id="AMW06316.1"/>
    </source>
</evidence>
<evidence type="ECO:0000259" key="1">
    <source>
        <dbReference type="SMART" id="SM00989"/>
    </source>
</evidence>
<sequence length="199" mass="21747">MRAVQPARIGPNTIIQIAQVLRDRFGESTAATLLFESTGYAMGALPAAMVDEREAQAFVQTVMRSLGEDRGARVLHEAGHRTATYLMANRIPHAAQWVMKLLPKRAGLAVLLKAMQANAWTFAGSGSFGVKRTPKGAELTFHACAMCRDMHSHGPVCDFYAGTFEHLIRSLVSPRATVREVECQALGAHCCRFEVLAIH</sequence>
<dbReference type="InterPro" id="IPR024096">
    <property type="entry name" value="NO_sig/Golgi_transp_ligand-bd"/>
</dbReference>
<dbReference type="NCBIfam" id="TIGR02019">
    <property type="entry name" value="BchJ"/>
    <property type="match status" value="1"/>
</dbReference>
<dbReference type="AlphaFoldDB" id="A0A143BMK7"/>
<proteinExistence type="predicted"/>
<feature type="domain" description="4-vinyl reductase 4VR" evidence="1">
    <location>
        <begin position="136"/>
        <end position="197"/>
    </location>
</feature>
<evidence type="ECO:0000313" key="3">
    <source>
        <dbReference type="Proteomes" id="UP000076404"/>
    </source>
</evidence>
<dbReference type="Pfam" id="PF02830">
    <property type="entry name" value="V4R"/>
    <property type="match status" value="1"/>
</dbReference>
<dbReference type="InterPro" id="IPR004096">
    <property type="entry name" value="V4R"/>
</dbReference>
<reference evidence="2 3" key="1">
    <citation type="journal article" date="2014" name="Proc. Natl. Acad. Sci. U.S.A.">
        <title>Functional type 2 photosynthetic reaction centers found in the rare bacterial phylum Gemmatimonadetes.</title>
        <authorList>
            <person name="Zeng Y."/>
            <person name="Feng F."/>
            <person name="Medova H."/>
            <person name="Dean J."/>
            <person name="Koblizek M."/>
        </authorList>
    </citation>
    <scope>NUCLEOTIDE SEQUENCE [LARGE SCALE GENOMIC DNA]</scope>
    <source>
        <strain evidence="2 3">AP64</strain>
    </source>
</reference>
<dbReference type="SMART" id="SM00989">
    <property type="entry name" value="V4R"/>
    <property type="match status" value="1"/>
</dbReference>
<dbReference type="OrthoDB" id="2080515at2"/>
<name>A0A143BMK7_9BACT</name>
<dbReference type="SUPFAM" id="SSF111126">
    <property type="entry name" value="Ligand-binding domain in the NO signalling and Golgi transport"/>
    <property type="match status" value="1"/>
</dbReference>
<dbReference type="EMBL" id="CP011454">
    <property type="protein sequence ID" value="AMW06316.1"/>
    <property type="molecule type" value="Genomic_DNA"/>
</dbReference>
<dbReference type="InterPro" id="IPR010249">
    <property type="entry name" value="BchJ"/>
</dbReference>
<dbReference type="RefSeq" id="WP_026851011.1">
    <property type="nucleotide sequence ID" value="NZ_CP011454.1"/>
</dbReference>
<dbReference type="GO" id="GO:0030494">
    <property type="term" value="P:bacteriochlorophyll biosynthetic process"/>
    <property type="evidence" value="ECO:0007669"/>
    <property type="project" value="InterPro"/>
</dbReference>
<dbReference type="STRING" id="1379270.GEMMAAP_19100"/>
<gene>
    <name evidence="2" type="ORF">GEMMAAP_19100</name>
</gene>
<dbReference type="eggNOG" id="COG1719">
    <property type="taxonomic scope" value="Bacteria"/>
</dbReference>
<organism evidence="2 3">
    <name type="scientific">Gemmatimonas phototrophica</name>
    <dbReference type="NCBI Taxonomy" id="1379270"/>
    <lineage>
        <taxon>Bacteria</taxon>
        <taxon>Pseudomonadati</taxon>
        <taxon>Gemmatimonadota</taxon>
        <taxon>Gemmatimonadia</taxon>
        <taxon>Gemmatimonadales</taxon>
        <taxon>Gemmatimonadaceae</taxon>
        <taxon>Gemmatimonas</taxon>
    </lineage>
</organism>
<dbReference type="Proteomes" id="UP000076404">
    <property type="component" value="Chromosome"/>
</dbReference>
<dbReference type="GO" id="GO:0015979">
    <property type="term" value="P:photosynthesis"/>
    <property type="evidence" value="ECO:0007669"/>
    <property type="project" value="InterPro"/>
</dbReference>
<keyword evidence="3" id="KW-1185">Reference proteome</keyword>
<accession>A0A143BMK7</accession>
<protein>
    <recommendedName>
        <fullName evidence="1">4-vinyl reductase 4VR domain-containing protein</fullName>
    </recommendedName>
</protein>
<reference evidence="2 3" key="2">
    <citation type="journal article" date="2016" name="Environ. Microbiol. Rep.">
        <title>Metagenomic evidence for the presence of phototrophic Gemmatimonadetes bacteria in diverse environments.</title>
        <authorList>
            <person name="Zeng Y."/>
            <person name="Baumbach J."/>
            <person name="Barbosa E.G."/>
            <person name="Azevedo V."/>
            <person name="Zhang C."/>
            <person name="Koblizek M."/>
        </authorList>
    </citation>
    <scope>NUCLEOTIDE SEQUENCE [LARGE SCALE GENOMIC DNA]</scope>
    <source>
        <strain evidence="2 3">AP64</strain>
    </source>
</reference>